<feature type="region of interest" description="Disordered" evidence="1">
    <location>
        <begin position="126"/>
        <end position="169"/>
    </location>
</feature>
<name>A0ABN7J0Q1_9BASI</name>
<evidence type="ECO:0000313" key="2">
    <source>
        <dbReference type="EMBL" id="CAD6944650.1"/>
    </source>
</evidence>
<evidence type="ECO:0000313" key="3">
    <source>
        <dbReference type="Proteomes" id="UP000836402"/>
    </source>
</evidence>
<keyword evidence="3" id="KW-1185">Reference proteome</keyword>
<proteinExistence type="predicted"/>
<comment type="caution">
    <text evidence="2">The sequence shown here is derived from an EMBL/GenBank/DDBJ whole genome shotgun (WGS) entry which is preliminary data.</text>
</comment>
<evidence type="ECO:0000256" key="1">
    <source>
        <dbReference type="SAM" id="MobiDB-lite"/>
    </source>
</evidence>
<feature type="compositionally biased region" description="Acidic residues" evidence="1">
    <location>
        <begin position="158"/>
        <end position="167"/>
    </location>
</feature>
<feature type="compositionally biased region" description="Basic and acidic residues" evidence="1">
    <location>
        <begin position="145"/>
        <end position="157"/>
    </location>
</feature>
<reference evidence="2" key="1">
    <citation type="submission" date="2020-10" db="EMBL/GenBank/DDBJ databases">
        <authorList>
            <person name="Sedaghatjoo S."/>
        </authorList>
    </citation>
    <scope>NUCLEOTIDE SEQUENCE</scope>
    <source>
        <strain evidence="2">AZH3</strain>
    </source>
</reference>
<organism evidence="2 3">
    <name type="scientific">Tilletia caries</name>
    <name type="common">wheat bunt fungus</name>
    <dbReference type="NCBI Taxonomy" id="13290"/>
    <lineage>
        <taxon>Eukaryota</taxon>
        <taxon>Fungi</taxon>
        <taxon>Dikarya</taxon>
        <taxon>Basidiomycota</taxon>
        <taxon>Ustilaginomycotina</taxon>
        <taxon>Exobasidiomycetes</taxon>
        <taxon>Tilletiales</taxon>
        <taxon>Tilletiaceae</taxon>
        <taxon>Tilletia</taxon>
    </lineage>
</organism>
<accession>A0ABN7J0Q1</accession>
<protein>
    <submittedName>
        <fullName evidence="2">Uncharacterized protein</fullName>
    </submittedName>
</protein>
<sequence length="292" mass="32986">MDDRQPLLDAQQAILLPLPATWSGLFEASQPASDIPSSSQLCLGLLDDSDREVYAQIYAYIKEQYESRAYTDWMQIWVDEVVCDCSEPVRLRIRRQFMAYFAAHGIHLNEDASAVALTMQNRASVNASHSDLPCEPGSEDSDGESMDKSWQSERSDASQEDLDDSMSDTDPVSATQLDTLFGPQYILDANHATVTGANVSSPCAFQALDPRKRSHGKAWMKVAFIPTRYVYQWFEYQRNDYTSHDQTIADCVRLFWVGNPGDSPRDVSARLFSFEFVPKASRKNQAALRREK</sequence>
<gene>
    <name evidence="2" type="ORF">JKIAZH3_G552</name>
</gene>
<dbReference type="EMBL" id="CAJHJG010004794">
    <property type="protein sequence ID" value="CAD6944650.1"/>
    <property type="molecule type" value="Genomic_DNA"/>
</dbReference>
<dbReference type="Proteomes" id="UP000836402">
    <property type="component" value="Unassembled WGS sequence"/>
</dbReference>